<accession>D4N0Q0</accession>
<dbReference type="Proteomes" id="UP000008960">
    <property type="component" value="Chromosome"/>
</dbReference>
<sequence>MKPVTESFIVSFTNSTGKEEDSVLIVGQKQMNQMAAIKQAYQGKEAVDIYEKLKGEKAE</sequence>
<name>D4N0Q0_ANAHA</name>
<protein>
    <submittedName>
        <fullName evidence="1">Uncharacterized protein</fullName>
    </submittedName>
</protein>
<dbReference type="AlphaFoldDB" id="D4N0Q0"/>
<reference evidence="1 2" key="2">
    <citation type="submission" date="2010-03" db="EMBL/GenBank/DDBJ databases">
        <authorList>
            <person name="Pajon A."/>
        </authorList>
    </citation>
    <scope>NUCLEOTIDE SEQUENCE [LARGE SCALE GENOMIC DNA]</scope>
    <source>
        <strain evidence="1 2">SSC/2</strain>
    </source>
</reference>
<reference evidence="1 2" key="1">
    <citation type="submission" date="2010-03" db="EMBL/GenBank/DDBJ databases">
        <title>The genome sequence of Clostridiales sp. SSC/2.</title>
        <authorList>
            <consortium name="metaHIT consortium -- http://www.metahit.eu/"/>
            <person name="Pajon A."/>
            <person name="Turner K."/>
            <person name="Parkhill J."/>
            <person name="Duncan S."/>
            <person name="Flint H."/>
        </authorList>
    </citation>
    <scope>NUCLEOTIDE SEQUENCE [LARGE SCALE GENOMIC DNA]</scope>
    <source>
        <strain evidence="1 2">SSC/2</strain>
    </source>
</reference>
<evidence type="ECO:0000313" key="1">
    <source>
        <dbReference type="EMBL" id="CBL38445.1"/>
    </source>
</evidence>
<organism evidence="1 2">
    <name type="scientific">Anaerostipes hadrus</name>
    <dbReference type="NCBI Taxonomy" id="649756"/>
    <lineage>
        <taxon>Bacteria</taxon>
        <taxon>Bacillati</taxon>
        <taxon>Bacillota</taxon>
        <taxon>Clostridia</taxon>
        <taxon>Lachnospirales</taxon>
        <taxon>Lachnospiraceae</taxon>
        <taxon>Anaerostipes</taxon>
    </lineage>
</organism>
<dbReference type="RefSeq" id="WP_008390880.1">
    <property type="nucleotide sequence ID" value="NC_021016.1"/>
</dbReference>
<dbReference type="EMBL" id="FP929061">
    <property type="protein sequence ID" value="CBL38445.1"/>
    <property type="molecule type" value="Genomic_DNA"/>
</dbReference>
<gene>
    <name evidence="1" type="ORF">CL2_15030</name>
</gene>
<dbReference type="PATRIC" id="fig|245018.3.peg.1793"/>
<dbReference type="KEGG" id="bprl:CL2_15030"/>
<evidence type="ECO:0000313" key="2">
    <source>
        <dbReference type="Proteomes" id="UP000008960"/>
    </source>
</evidence>
<proteinExistence type="predicted"/>